<keyword evidence="2" id="KW-1185">Reference proteome</keyword>
<proteinExistence type="predicted"/>
<name>B8KTC3_9GAMM</name>
<dbReference type="OrthoDB" id="7808800at2"/>
<reference evidence="2" key="1">
    <citation type="journal article" date="2013" name="BMC Microbiol.">
        <title>Taxonomy and evolution of bacteriochlorophyll a-containing members of the OM60/NOR5 clade of marine gammaproteobacteria: description of Luminiphilus syltensis gen. nov., sp. nov., reclassification of Haliea rubra as Pseudohaliea rubra gen. nov., comb. nov., and emendation of Chromatocurvus halotolerans.</title>
        <authorList>
            <person name="Spring S."/>
            <person name="Riedel T."/>
            <person name="Sproer C."/>
            <person name="Yan S."/>
            <person name="Harder J."/>
            <person name="Fuchs B.M."/>
        </authorList>
    </citation>
    <scope>NUCLEOTIDE SEQUENCE [LARGE SCALE GENOMIC DNA]</scope>
    <source>
        <strain evidence="2">NOR51-B</strain>
    </source>
</reference>
<dbReference type="EMBL" id="DS999411">
    <property type="protein sequence ID" value="EED34213.1"/>
    <property type="molecule type" value="Genomic_DNA"/>
</dbReference>
<dbReference type="AlphaFoldDB" id="B8KTC3"/>
<dbReference type="HOGENOM" id="CLU_833663_0_0_6"/>
<dbReference type="RefSeq" id="WP_009018961.1">
    <property type="nucleotide sequence ID" value="NZ_DS999411.1"/>
</dbReference>
<dbReference type="Proteomes" id="UP000004699">
    <property type="component" value="Unassembled WGS sequence"/>
</dbReference>
<gene>
    <name evidence="1" type="ORF">NOR51B_150</name>
</gene>
<accession>B8KTC3</accession>
<organism evidence="1 2">
    <name type="scientific">Luminiphilus syltensis NOR5-1B</name>
    <dbReference type="NCBI Taxonomy" id="565045"/>
    <lineage>
        <taxon>Bacteria</taxon>
        <taxon>Pseudomonadati</taxon>
        <taxon>Pseudomonadota</taxon>
        <taxon>Gammaproteobacteria</taxon>
        <taxon>Cellvibrionales</taxon>
        <taxon>Halieaceae</taxon>
        <taxon>Luminiphilus</taxon>
    </lineage>
</organism>
<dbReference type="STRING" id="565045.NOR51B_150"/>
<evidence type="ECO:0000313" key="1">
    <source>
        <dbReference type="EMBL" id="EED34213.1"/>
    </source>
</evidence>
<sequence>MGFFPHWISEDLSKISEEISFDSATYFDDLVRQIDKYDAFLEEAPQDAEIAELYEITPQGLSGFSRDFVEGLLHANEFLISRWVCQHQMKALCFWRGMKDAVSIANWLVAAACLRSFFEEVASFNYHLQKVTPLTKETSSLLQSMGKSVSKKNKLHKGWSEKFIKTQVSNLEKLSTSLHGGADEWVRYVKQKRNPSRLQSESAGPQFSPTVHINDCIRSLKKTGWQDAMEVYSLLSELVHPNFGASTLVVASRKRLNEKCGDVILSTRPKNREAATWFLELAIQPLASVTRVSAANIQLANSQMSFYQKNAEKWASLNTMLAGPSAQSGMRPH</sequence>
<protein>
    <submittedName>
        <fullName evidence="1">Uncharacterized protein</fullName>
    </submittedName>
</protein>
<evidence type="ECO:0000313" key="2">
    <source>
        <dbReference type="Proteomes" id="UP000004699"/>
    </source>
</evidence>